<evidence type="ECO:0000313" key="3">
    <source>
        <dbReference type="Proteomes" id="UP001596160"/>
    </source>
</evidence>
<dbReference type="InterPro" id="IPR011990">
    <property type="entry name" value="TPR-like_helical_dom_sf"/>
</dbReference>
<dbReference type="Gene3D" id="1.25.40.10">
    <property type="entry name" value="Tetratricopeptide repeat domain"/>
    <property type="match status" value="1"/>
</dbReference>
<accession>A0ABW0ANM7</accession>
<evidence type="ECO:0000313" key="2">
    <source>
        <dbReference type="EMBL" id="MFC5154134.1"/>
    </source>
</evidence>
<keyword evidence="3" id="KW-1185">Reference proteome</keyword>
<evidence type="ECO:0000256" key="1">
    <source>
        <dbReference type="SAM" id="MobiDB-lite"/>
    </source>
</evidence>
<feature type="compositionally biased region" description="Basic and acidic residues" evidence="1">
    <location>
        <begin position="424"/>
        <end position="436"/>
    </location>
</feature>
<gene>
    <name evidence="2" type="ORF">ACFPRH_20575</name>
</gene>
<organism evidence="2 3">
    <name type="scientific">Streptomyces amakusaensis</name>
    <dbReference type="NCBI Taxonomy" id="67271"/>
    <lineage>
        <taxon>Bacteria</taxon>
        <taxon>Bacillati</taxon>
        <taxon>Actinomycetota</taxon>
        <taxon>Actinomycetes</taxon>
        <taxon>Kitasatosporales</taxon>
        <taxon>Streptomycetaceae</taxon>
        <taxon>Streptomyces</taxon>
    </lineage>
</organism>
<proteinExistence type="predicted"/>
<feature type="compositionally biased region" description="Low complexity" evidence="1">
    <location>
        <begin position="408"/>
        <end position="422"/>
    </location>
</feature>
<protein>
    <recommendedName>
        <fullName evidence="4">Tetratricopeptide repeat protein</fullName>
    </recommendedName>
</protein>
<dbReference type="SUPFAM" id="SSF48452">
    <property type="entry name" value="TPR-like"/>
    <property type="match status" value="1"/>
</dbReference>
<dbReference type="Proteomes" id="UP001596160">
    <property type="component" value="Unassembled WGS sequence"/>
</dbReference>
<dbReference type="EMBL" id="JBHSKP010000013">
    <property type="protein sequence ID" value="MFC5154134.1"/>
    <property type="molecule type" value="Genomic_DNA"/>
</dbReference>
<comment type="caution">
    <text evidence="2">The sequence shown here is derived from an EMBL/GenBank/DDBJ whole genome shotgun (WGS) entry which is preliminary data.</text>
</comment>
<sequence length="445" mass="48214">MDHSTVTTGARAGDALAAAYAELEPTPRRVYRILGTLPVPVLDADLAAAACALPWAEADWTLQILDEEQLVERVGHLAGDEDRLPLYRFGEAALAHAAVLSHGEEVVALDRLAVWILVCARAVQRELAPHQEQPTLPPPGAHPGGAGLEFPFRPTDHAAMLEWLEHQGTNNLLPLLTALGERGRSDLIWRTVDGWWPLFQRRRPHSLWVGVHRVGLVAARADGDRAGERRMLLSGAIGLLDAGQHGEAAEWNTAAVEGARAERDVRDEGQALHGLALGCLAEQRPEDATALVAQAMARWESCGYRRGEALAQITLAQCVMNDRPQQAIDLLTCARTTLRDESGPDHHLIRALAIRGHAHLLAGDPAAAAGDLKRARDEFPEDDTSPWPARTQTLLTQARTVQQEHPTARAAATPSRTAPTDRSGPADDRLHQHDHQNPGGRSAPA</sequence>
<feature type="region of interest" description="Disordered" evidence="1">
    <location>
        <begin position="398"/>
        <end position="445"/>
    </location>
</feature>
<evidence type="ECO:0008006" key="4">
    <source>
        <dbReference type="Google" id="ProtNLM"/>
    </source>
</evidence>
<name>A0ABW0ANM7_9ACTN</name>
<dbReference type="RefSeq" id="WP_344480169.1">
    <property type="nucleotide sequence ID" value="NZ_BAAASB010000014.1"/>
</dbReference>
<reference evidence="3" key="1">
    <citation type="journal article" date="2019" name="Int. J. Syst. Evol. Microbiol.">
        <title>The Global Catalogue of Microorganisms (GCM) 10K type strain sequencing project: providing services to taxonomists for standard genome sequencing and annotation.</title>
        <authorList>
            <consortium name="The Broad Institute Genomics Platform"/>
            <consortium name="The Broad Institute Genome Sequencing Center for Infectious Disease"/>
            <person name="Wu L."/>
            <person name="Ma J."/>
        </authorList>
    </citation>
    <scope>NUCLEOTIDE SEQUENCE [LARGE SCALE GENOMIC DNA]</scope>
    <source>
        <strain evidence="3">PCU 266</strain>
    </source>
</reference>